<dbReference type="AlphaFoldDB" id="A0AAE1CEC9"/>
<accession>A0AAE1CEC9</accession>
<sequence>MDAAITRVDPSQASPLHRHQSSLEGIISFPSETPLSAYQLAAAKRQFYHIVQHFASQCPVDKGRSRGAQYSRPLLVRFTYEYSRSQESQDVFLRGFFRSMKLLLDEPDVDLSDEQVEGDLRAALFEFADYLLDNFFLPLKASTRKTPQPSPAYHSAIQRAQGAALPQNLVGTPERVSALRGACLVRDGHRCVVSRKFDLREALKRTEAHGDDARDDDGALLSEDINPIDTLEVAHILPHSLTKGGSGTQLEPSREAALAILNMFDMGVAHLIEGAEIDRPRNAMTLTHFLHQLFGDFRIFFEPTIDQPPHTYTIGSFLPRHIMRDPSLPVTRTLHLVENRTIDPPSPRLLAVPYAIAHILHLSAAGEYIDRILRDAEEYGVRADGSTELGRLVGLGLGQWAGGIPSREI</sequence>
<reference evidence="2" key="1">
    <citation type="journal article" date="2023" name="Mol. Phylogenet. Evol.">
        <title>Genome-scale phylogeny and comparative genomics of the fungal order Sordariales.</title>
        <authorList>
            <person name="Hensen N."/>
            <person name="Bonometti L."/>
            <person name="Westerberg I."/>
            <person name="Brannstrom I.O."/>
            <person name="Guillou S."/>
            <person name="Cros-Aarteil S."/>
            <person name="Calhoun S."/>
            <person name="Haridas S."/>
            <person name="Kuo A."/>
            <person name="Mondo S."/>
            <person name="Pangilinan J."/>
            <person name="Riley R."/>
            <person name="LaButti K."/>
            <person name="Andreopoulos B."/>
            <person name="Lipzen A."/>
            <person name="Chen C."/>
            <person name="Yan M."/>
            <person name="Daum C."/>
            <person name="Ng V."/>
            <person name="Clum A."/>
            <person name="Steindorff A."/>
            <person name="Ohm R.A."/>
            <person name="Martin F."/>
            <person name="Silar P."/>
            <person name="Natvig D.O."/>
            <person name="Lalanne C."/>
            <person name="Gautier V."/>
            <person name="Ament-Velasquez S.L."/>
            <person name="Kruys A."/>
            <person name="Hutchinson M.I."/>
            <person name="Powell A.J."/>
            <person name="Barry K."/>
            <person name="Miller A.N."/>
            <person name="Grigoriev I.V."/>
            <person name="Debuchy R."/>
            <person name="Gladieux P."/>
            <person name="Hiltunen Thoren M."/>
            <person name="Johannesson H."/>
        </authorList>
    </citation>
    <scope>NUCLEOTIDE SEQUENCE</scope>
    <source>
        <strain evidence="2">CBS 314.62</strain>
    </source>
</reference>
<evidence type="ECO:0000259" key="1">
    <source>
        <dbReference type="Pfam" id="PF13391"/>
    </source>
</evidence>
<reference evidence="2" key="2">
    <citation type="submission" date="2023-06" db="EMBL/GenBank/DDBJ databases">
        <authorList>
            <consortium name="Lawrence Berkeley National Laboratory"/>
            <person name="Haridas S."/>
            <person name="Hensen N."/>
            <person name="Bonometti L."/>
            <person name="Westerberg I."/>
            <person name="Brannstrom I.O."/>
            <person name="Guillou S."/>
            <person name="Cros-Aarteil S."/>
            <person name="Calhoun S."/>
            <person name="Kuo A."/>
            <person name="Mondo S."/>
            <person name="Pangilinan J."/>
            <person name="Riley R."/>
            <person name="Labutti K."/>
            <person name="Andreopoulos B."/>
            <person name="Lipzen A."/>
            <person name="Chen C."/>
            <person name="Yanf M."/>
            <person name="Daum C."/>
            <person name="Ng V."/>
            <person name="Clum A."/>
            <person name="Steindorff A."/>
            <person name="Ohm R."/>
            <person name="Martin F."/>
            <person name="Silar P."/>
            <person name="Natvig D."/>
            <person name="Lalanne C."/>
            <person name="Gautier V."/>
            <person name="Ament-Velasquez S.L."/>
            <person name="Kruys A."/>
            <person name="Hutchinson M.I."/>
            <person name="Powell A.J."/>
            <person name="Barry K."/>
            <person name="Miller A.N."/>
            <person name="Grigoriev I.V."/>
            <person name="Debuchy R."/>
            <person name="Gladieux P."/>
            <person name="Thoren M.H."/>
            <person name="Johannesson H."/>
        </authorList>
    </citation>
    <scope>NUCLEOTIDE SEQUENCE</scope>
    <source>
        <strain evidence="2">CBS 314.62</strain>
    </source>
</reference>
<protein>
    <recommendedName>
        <fullName evidence="1">HNH nuclease domain-containing protein</fullName>
    </recommendedName>
</protein>
<evidence type="ECO:0000313" key="2">
    <source>
        <dbReference type="EMBL" id="KAK3690482.1"/>
    </source>
</evidence>
<organism evidence="2 3">
    <name type="scientific">Podospora appendiculata</name>
    <dbReference type="NCBI Taxonomy" id="314037"/>
    <lineage>
        <taxon>Eukaryota</taxon>
        <taxon>Fungi</taxon>
        <taxon>Dikarya</taxon>
        <taxon>Ascomycota</taxon>
        <taxon>Pezizomycotina</taxon>
        <taxon>Sordariomycetes</taxon>
        <taxon>Sordariomycetidae</taxon>
        <taxon>Sordariales</taxon>
        <taxon>Podosporaceae</taxon>
        <taxon>Podospora</taxon>
    </lineage>
</organism>
<dbReference type="Proteomes" id="UP001270362">
    <property type="component" value="Unassembled WGS sequence"/>
</dbReference>
<evidence type="ECO:0000313" key="3">
    <source>
        <dbReference type="Proteomes" id="UP001270362"/>
    </source>
</evidence>
<dbReference type="Pfam" id="PF13391">
    <property type="entry name" value="HNH_2"/>
    <property type="match status" value="1"/>
</dbReference>
<gene>
    <name evidence="2" type="ORF">B0T22DRAFT_515937</name>
</gene>
<keyword evidence="3" id="KW-1185">Reference proteome</keyword>
<feature type="domain" description="HNH nuclease" evidence="1">
    <location>
        <begin position="230"/>
        <end position="302"/>
    </location>
</feature>
<comment type="caution">
    <text evidence="2">The sequence shown here is derived from an EMBL/GenBank/DDBJ whole genome shotgun (WGS) entry which is preliminary data.</text>
</comment>
<dbReference type="InterPro" id="IPR003615">
    <property type="entry name" value="HNH_nuc"/>
</dbReference>
<dbReference type="EMBL" id="JAULSO010000002">
    <property type="protein sequence ID" value="KAK3690482.1"/>
    <property type="molecule type" value="Genomic_DNA"/>
</dbReference>
<name>A0AAE1CEC9_9PEZI</name>
<proteinExistence type="predicted"/>